<keyword evidence="4" id="KW-1185">Reference proteome</keyword>
<dbReference type="EMBL" id="LN714484">
    <property type="protein sequence ID" value="CEL68563.1"/>
    <property type="molecule type" value="Genomic_DNA"/>
</dbReference>
<sequence length="240" mass="27465">MAAESLTLLDHSRRQTAEYFEEVEHLEEKRQTLEKALAEATAEKHRLHQHTTTGEKGLIEIVSEKQTASLRLLLHQAEVNSLKAKVEEIGRIRSAFILSRKDGREKHRDECSKLLQTVRSSDFRTVAQTARQQAEIVTKKIRQSEEDVKSVRAEMCAQRSNISITETALQRQKREVDNFKLEQKKLEASLKMASSLSAATASELDQLRQSEQELLGKRSALLQETARLRGQTYQGETWRL</sequence>
<dbReference type="AlphaFoldDB" id="F0VCB4"/>
<dbReference type="VEuPathDB" id="ToxoDB:NCLIV_043160"/>
<reference evidence="4" key="3">
    <citation type="journal article" date="2012" name="PLoS Pathog.">
        <title>Comparative genomics of the apicomplexan parasites Toxoplasma gondii and Neospora caninum: Coccidia differing in host range and transmission strategy.</title>
        <authorList>
            <person name="Reid A.J."/>
            <person name="Vermont S.J."/>
            <person name="Cotton J.A."/>
            <person name="Harris D."/>
            <person name="Hill-Cawthorne G.A."/>
            <person name="Konen-Waisman S."/>
            <person name="Latham S.M."/>
            <person name="Mourier T."/>
            <person name="Norton R."/>
            <person name="Quail M.A."/>
            <person name="Sanders M."/>
            <person name="Shanmugam D."/>
            <person name="Sohal A."/>
            <person name="Wasmuth J.D."/>
            <person name="Brunk B."/>
            <person name="Grigg M.E."/>
            <person name="Howard J.C."/>
            <person name="Parkinson J."/>
            <person name="Roos D.S."/>
            <person name="Trees A.J."/>
            <person name="Berriman M."/>
            <person name="Pain A."/>
            <person name="Wastling J.M."/>
        </authorList>
    </citation>
    <scope>NUCLEOTIDE SEQUENCE [LARGE SCALE GENOMIC DNA]</scope>
    <source>
        <strain evidence="4">Liverpool</strain>
    </source>
</reference>
<feature type="coiled-coil region" evidence="1">
    <location>
        <begin position="127"/>
        <end position="224"/>
    </location>
</feature>
<reference evidence="2" key="2">
    <citation type="submission" date="2011-03" db="EMBL/GenBank/DDBJ databases">
        <title>Comparative genomics and transcriptomics of Neospora caninum and Toxoplasma gondii.</title>
        <authorList>
            <person name="Reid A.J."/>
            <person name="Sohal A."/>
            <person name="Harris D."/>
            <person name="Quail M."/>
            <person name="Sanders M."/>
            <person name="Berriman M."/>
            <person name="Wastling J.M."/>
            <person name="Pain A."/>
        </authorList>
    </citation>
    <scope>NUCLEOTIDE SEQUENCE</scope>
    <source>
        <strain evidence="2">Liverpool</strain>
    </source>
</reference>
<gene>
    <name evidence="3" type="ORF">BN1204_043160</name>
    <name evidence="2" type="ORF">NCLIV_043160</name>
</gene>
<reference evidence="3" key="4">
    <citation type="journal article" date="2015" name="PLoS ONE">
        <title>Comprehensive Evaluation of Toxoplasma gondii VEG and Neospora caninum LIV Genomes with Tachyzoite Stage Transcriptome and Proteome Defines Novel Transcript Features.</title>
        <authorList>
            <person name="Ramaprasad A."/>
            <person name="Mourier T."/>
            <person name="Naeem R."/>
            <person name="Malas T.B."/>
            <person name="Moussa E."/>
            <person name="Panigrahi A."/>
            <person name="Vermont S.J."/>
            <person name="Otto T.D."/>
            <person name="Wastling J."/>
            <person name="Pain A."/>
        </authorList>
    </citation>
    <scope>NUCLEOTIDE SEQUENCE</scope>
    <source>
        <strain evidence="3">Liverpool</strain>
    </source>
</reference>
<evidence type="ECO:0000256" key="1">
    <source>
        <dbReference type="SAM" id="Coils"/>
    </source>
</evidence>
<dbReference type="GeneID" id="13440233"/>
<dbReference type="Proteomes" id="UP000007494">
    <property type="component" value="Chromosome IX"/>
</dbReference>
<dbReference type="EMBL" id="FR823385">
    <property type="protein sequence ID" value="CBZ51248.1"/>
    <property type="molecule type" value="Genomic_DNA"/>
</dbReference>
<proteinExistence type="predicted"/>
<accession>F0VCB4</accession>
<keyword evidence="1" id="KW-0175">Coiled coil</keyword>
<dbReference type="OrthoDB" id="330859at2759"/>
<dbReference type="InParanoid" id="F0VCB4"/>
<evidence type="ECO:0000313" key="4">
    <source>
        <dbReference type="Proteomes" id="UP000007494"/>
    </source>
</evidence>
<name>F0VCB4_NEOCL</name>
<organism evidence="2 4">
    <name type="scientific">Neospora caninum (strain Liverpool)</name>
    <dbReference type="NCBI Taxonomy" id="572307"/>
    <lineage>
        <taxon>Eukaryota</taxon>
        <taxon>Sar</taxon>
        <taxon>Alveolata</taxon>
        <taxon>Apicomplexa</taxon>
        <taxon>Conoidasida</taxon>
        <taxon>Coccidia</taxon>
        <taxon>Eucoccidiorida</taxon>
        <taxon>Eimeriorina</taxon>
        <taxon>Sarcocystidae</taxon>
        <taxon>Neospora</taxon>
    </lineage>
</organism>
<protein>
    <submittedName>
        <fullName evidence="2">Uncharacterized protein</fullName>
    </submittedName>
</protein>
<dbReference type="RefSeq" id="XP_003881281.1">
    <property type="nucleotide sequence ID" value="XM_003881232.1"/>
</dbReference>
<evidence type="ECO:0000313" key="3">
    <source>
        <dbReference type="EMBL" id="CEL68563.1"/>
    </source>
</evidence>
<dbReference type="eggNOG" id="ENOG502QY9R">
    <property type="taxonomic scope" value="Eukaryota"/>
</dbReference>
<dbReference type="OMA" id="FQEVEHL"/>
<feature type="coiled-coil region" evidence="1">
    <location>
        <begin position="9"/>
        <end position="50"/>
    </location>
</feature>
<evidence type="ECO:0000313" key="2">
    <source>
        <dbReference type="EMBL" id="CBZ51248.1"/>
    </source>
</evidence>
<reference evidence="2" key="1">
    <citation type="submission" date="2011-02" db="EMBL/GenBank/DDBJ databases">
        <authorList>
            <person name="Aslett M."/>
        </authorList>
    </citation>
    <scope>NUCLEOTIDE SEQUENCE</scope>
    <source>
        <strain evidence="2">Liverpool</strain>
    </source>
</reference>